<dbReference type="PIRSF" id="PIRSF003128">
    <property type="entry name" value="RecN"/>
    <property type="match status" value="1"/>
</dbReference>
<keyword evidence="12" id="KW-1185">Reference proteome</keyword>
<dbReference type="RefSeq" id="WP_090290204.1">
    <property type="nucleotide sequence ID" value="NZ_FNCK01000008.1"/>
</dbReference>
<dbReference type="FunFam" id="3.40.50.300:FF:000319">
    <property type="entry name" value="DNA repair protein RecN"/>
    <property type="match status" value="1"/>
</dbReference>
<evidence type="ECO:0000256" key="9">
    <source>
        <dbReference type="PIRNR" id="PIRNR003128"/>
    </source>
</evidence>
<dbReference type="OrthoDB" id="9806954at2"/>
<evidence type="ECO:0000256" key="7">
    <source>
        <dbReference type="ARBA" id="ARBA00023204"/>
    </source>
</evidence>
<dbReference type="GO" id="GO:0006310">
    <property type="term" value="P:DNA recombination"/>
    <property type="evidence" value="ECO:0007669"/>
    <property type="project" value="InterPro"/>
</dbReference>
<evidence type="ECO:0000256" key="1">
    <source>
        <dbReference type="ARBA" id="ARBA00003618"/>
    </source>
</evidence>
<accession>A0A1G7U423</accession>
<reference evidence="11 12" key="1">
    <citation type="submission" date="2016-10" db="EMBL/GenBank/DDBJ databases">
        <authorList>
            <person name="de Groot N.N."/>
        </authorList>
    </citation>
    <scope>NUCLEOTIDE SEQUENCE [LARGE SCALE GENOMIC DNA]</scope>
    <source>
        <strain evidence="11 12">ATCC BAA-466</strain>
    </source>
</reference>
<dbReference type="STRING" id="120956.SAMN05421791_10840"/>
<evidence type="ECO:0000313" key="12">
    <source>
        <dbReference type="Proteomes" id="UP000199708"/>
    </source>
</evidence>
<evidence type="ECO:0000256" key="8">
    <source>
        <dbReference type="ARBA" id="ARBA00033408"/>
    </source>
</evidence>
<keyword evidence="4" id="KW-0547">Nucleotide-binding</keyword>
<evidence type="ECO:0000313" key="11">
    <source>
        <dbReference type="EMBL" id="SDG42011.1"/>
    </source>
</evidence>
<dbReference type="PANTHER" id="PTHR11059">
    <property type="entry name" value="DNA REPAIR PROTEIN RECN"/>
    <property type="match status" value="1"/>
</dbReference>
<keyword evidence="7 9" id="KW-0234">DNA repair</keyword>
<keyword evidence="6" id="KW-0067">ATP-binding</keyword>
<dbReference type="InterPro" id="IPR027417">
    <property type="entry name" value="P-loop_NTPase"/>
</dbReference>
<dbReference type="SUPFAM" id="SSF52540">
    <property type="entry name" value="P-loop containing nucleoside triphosphate hydrolases"/>
    <property type="match status" value="2"/>
</dbReference>
<evidence type="ECO:0000256" key="6">
    <source>
        <dbReference type="ARBA" id="ARBA00022840"/>
    </source>
</evidence>
<protein>
    <recommendedName>
        <fullName evidence="3 9">DNA repair protein RecN</fullName>
    </recommendedName>
    <alternativeName>
        <fullName evidence="8 9">Recombination protein N</fullName>
    </alternativeName>
</protein>
<dbReference type="PANTHER" id="PTHR11059:SF0">
    <property type="entry name" value="DNA REPAIR PROTEIN RECN"/>
    <property type="match status" value="1"/>
</dbReference>
<keyword evidence="5 9" id="KW-0227">DNA damage</keyword>
<dbReference type="EMBL" id="FNCK01000008">
    <property type="protein sequence ID" value="SDG42011.1"/>
    <property type="molecule type" value="Genomic_DNA"/>
</dbReference>
<comment type="similarity">
    <text evidence="2 9">Belongs to the RecN family.</text>
</comment>
<dbReference type="GO" id="GO:0006281">
    <property type="term" value="P:DNA repair"/>
    <property type="evidence" value="ECO:0007669"/>
    <property type="project" value="UniProtKB-KW"/>
</dbReference>
<organism evidence="11 12">
    <name type="scientific">Facklamia miroungae</name>
    <dbReference type="NCBI Taxonomy" id="120956"/>
    <lineage>
        <taxon>Bacteria</taxon>
        <taxon>Bacillati</taxon>
        <taxon>Bacillota</taxon>
        <taxon>Bacilli</taxon>
        <taxon>Lactobacillales</taxon>
        <taxon>Aerococcaceae</taxon>
        <taxon>Facklamia</taxon>
    </lineage>
</organism>
<evidence type="ECO:0000256" key="3">
    <source>
        <dbReference type="ARBA" id="ARBA00021315"/>
    </source>
</evidence>
<dbReference type="Gene3D" id="3.40.50.300">
    <property type="entry name" value="P-loop containing nucleotide triphosphate hydrolases"/>
    <property type="match status" value="2"/>
</dbReference>
<dbReference type="CDD" id="cd03241">
    <property type="entry name" value="ABC_RecN"/>
    <property type="match status" value="2"/>
</dbReference>
<name>A0A1G7U423_9LACT</name>
<evidence type="ECO:0000256" key="5">
    <source>
        <dbReference type="ARBA" id="ARBA00022763"/>
    </source>
</evidence>
<evidence type="ECO:0000256" key="4">
    <source>
        <dbReference type="ARBA" id="ARBA00022741"/>
    </source>
</evidence>
<dbReference type="NCBIfam" id="TIGR00634">
    <property type="entry name" value="recN"/>
    <property type="match status" value="1"/>
</dbReference>
<dbReference type="InterPro" id="IPR004604">
    <property type="entry name" value="DNA_recomb/repair_RecN"/>
</dbReference>
<proteinExistence type="inferred from homology"/>
<dbReference type="GO" id="GO:0005524">
    <property type="term" value="F:ATP binding"/>
    <property type="evidence" value="ECO:0007669"/>
    <property type="project" value="UniProtKB-KW"/>
</dbReference>
<gene>
    <name evidence="11" type="ORF">SAMN05421791_10840</name>
</gene>
<dbReference type="InterPro" id="IPR003395">
    <property type="entry name" value="RecF/RecN/SMC_N"/>
</dbReference>
<evidence type="ECO:0000256" key="2">
    <source>
        <dbReference type="ARBA" id="ARBA00009441"/>
    </source>
</evidence>
<evidence type="ECO:0000259" key="10">
    <source>
        <dbReference type="Pfam" id="PF02463"/>
    </source>
</evidence>
<dbReference type="AlphaFoldDB" id="A0A1G7U423"/>
<dbReference type="GO" id="GO:0009432">
    <property type="term" value="P:SOS response"/>
    <property type="evidence" value="ECO:0007669"/>
    <property type="project" value="TreeGrafter"/>
</dbReference>
<sequence>MLISLRIENFAIIDQVSIDFSERMTVLSGETGAGKSIIIDAIGILCGGRGSTDFIRKGSQNLFIEGLFSLQKNEKLLLQLEEIGIKIEDPEDALLIQREIHKSGRNVIKVNQRPVNVTMLKQIGRYLVDIHGQNEHQALLDSSRHLELLDLYATESLEVIKEEYQVSFALYRDLRQTLLSKKFDEQEALQRLNFLEFQFEELNSLDLVADEDQELLQQSKKMQNAQVMNQHLSEINQLMTDQEGSVDQQIERVLYLLQTLGRLEDQYLSFAERLSGFQIDLKELSREIAFSLDIPDYDDQVIDAIQKRLSQLEKVQKKYGRTIEDLISYQLELAKEIDQIKNFENYQKQTQDAFLKAYQETYYLAHKISVLRQEAAKKITSEVEDQLKELYMPYTEFQVKISQVEEDSSMRSFFPETLLRLNETGLDQVEFYAVTNLGEESQPLARIASGGELSRFMLALKTIFARNQAVETLIFDEIDTGVSGRVASAIASKMAKIGQTKQVLCITHLAQVAAAANQQLIISKEINQERTITQVDYLTEEERVAMIASMMSGEVQSDSSLQVAQDLLTSYQNN</sequence>
<dbReference type="Proteomes" id="UP000199708">
    <property type="component" value="Unassembled WGS sequence"/>
</dbReference>
<dbReference type="Pfam" id="PF02463">
    <property type="entry name" value="SMC_N"/>
    <property type="match status" value="1"/>
</dbReference>
<feature type="domain" description="RecF/RecN/SMC N-terminal" evidence="10">
    <location>
        <begin position="2"/>
        <end position="525"/>
    </location>
</feature>
<dbReference type="GO" id="GO:0043590">
    <property type="term" value="C:bacterial nucleoid"/>
    <property type="evidence" value="ECO:0007669"/>
    <property type="project" value="TreeGrafter"/>
</dbReference>
<comment type="function">
    <text evidence="1 9">May be involved in recombinational repair of damaged DNA.</text>
</comment>